<dbReference type="InterPro" id="IPR050404">
    <property type="entry name" value="Heme-degrading_MO"/>
</dbReference>
<keyword evidence="2" id="KW-0503">Monooxygenase</keyword>
<dbReference type="Proteomes" id="UP000598996">
    <property type="component" value="Unassembled WGS sequence"/>
</dbReference>
<proteinExistence type="predicted"/>
<dbReference type="InterPro" id="IPR007138">
    <property type="entry name" value="ABM_dom"/>
</dbReference>
<comment type="caution">
    <text evidence="2">The sequence shown here is derived from an EMBL/GenBank/DDBJ whole genome shotgun (WGS) entry which is preliminary data.</text>
</comment>
<evidence type="ECO:0000313" key="3">
    <source>
        <dbReference type="Proteomes" id="UP000598996"/>
    </source>
</evidence>
<evidence type="ECO:0000313" key="2">
    <source>
        <dbReference type="EMBL" id="MBL7260399.1"/>
    </source>
</evidence>
<sequence>MAVVKINAIDVPEGGGAEFEQRFAARKGLVEQAPGFLAFELLRPVAGETRYFVYTRWESEEAFQAWSSGSGRAAHAGEGQRPRPVGASASLLEFEVIQHVDKPTD</sequence>
<keyword evidence="2" id="KW-0560">Oxidoreductase</keyword>
<dbReference type="GO" id="GO:0004497">
    <property type="term" value="F:monooxygenase activity"/>
    <property type="evidence" value="ECO:0007669"/>
    <property type="project" value="UniProtKB-KW"/>
</dbReference>
<dbReference type="Pfam" id="PF03992">
    <property type="entry name" value="ABM"/>
    <property type="match status" value="1"/>
</dbReference>
<dbReference type="PANTHER" id="PTHR34474:SF2">
    <property type="entry name" value="SIGNAL TRANSDUCTION PROTEIN TRAP"/>
    <property type="match status" value="1"/>
</dbReference>
<dbReference type="SUPFAM" id="SSF54909">
    <property type="entry name" value="Dimeric alpha+beta barrel"/>
    <property type="match status" value="1"/>
</dbReference>
<reference evidence="2 3" key="1">
    <citation type="submission" date="2021-01" db="EMBL/GenBank/DDBJ databases">
        <title>Actinoplanes sp. nov. LDG1-01 isolated from lichen.</title>
        <authorList>
            <person name="Saeng-In P."/>
            <person name="Phongsopitanun W."/>
            <person name="Kanchanasin P."/>
            <person name="Yuki M."/>
            <person name="Kudo T."/>
            <person name="Ohkuma M."/>
            <person name="Tanasupawat S."/>
        </authorList>
    </citation>
    <scope>NUCLEOTIDE SEQUENCE [LARGE SCALE GENOMIC DNA]</scope>
    <source>
        <strain evidence="2 3">LDG1-01</strain>
    </source>
</reference>
<dbReference type="PANTHER" id="PTHR34474">
    <property type="entry name" value="SIGNAL TRANSDUCTION PROTEIN TRAP"/>
    <property type="match status" value="1"/>
</dbReference>
<evidence type="ECO:0000259" key="1">
    <source>
        <dbReference type="PROSITE" id="PS51725"/>
    </source>
</evidence>
<dbReference type="EMBL" id="JAENHO010000014">
    <property type="protein sequence ID" value="MBL7260399.1"/>
    <property type="molecule type" value="Genomic_DNA"/>
</dbReference>
<protein>
    <submittedName>
        <fullName evidence="2">Antibiotic biosynthesis monooxygenase</fullName>
    </submittedName>
</protein>
<dbReference type="RefSeq" id="WP_202997133.1">
    <property type="nucleotide sequence ID" value="NZ_JAENHO010000014.1"/>
</dbReference>
<dbReference type="PROSITE" id="PS51725">
    <property type="entry name" value="ABM"/>
    <property type="match status" value="1"/>
</dbReference>
<gene>
    <name evidence="2" type="ORF">JKJ07_39505</name>
</gene>
<keyword evidence="3" id="KW-1185">Reference proteome</keyword>
<feature type="domain" description="ABM" evidence="1">
    <location>
        <begin position="3"/>
        <end position="94"/>
    </location>
</feature>
<organism evidence="2 3">
    <name type="scientific">Paractinoplanes lichenicola</name>
    <dbReference type="NCBI Taxonomy" id="2802976"/>
    <lineage>
        <taxon>Bacteria</taxon>
        <taxon>Bacillati</taxon>
        <taxon>Actinomycetota</taxon>
        <taxon>Actinomycetes</taxon>
        <taxon>Micromonosporales</taxon>
        <taxon>Micromonosporaceae</taxon>
        <taxon>Paractinoplanes</taxon>
    </lineage>
</organism>
<name>A0ABS1W0Y6_9ACTN</name>
<dbReference type="Gene3D" id="3.30.70.100">
    <property type="match status" value="1"/>
</dbReference>
<dbReference type="InterPro" id="IPR011008">
    <property type="entry name" value="Dimeric_a/b-barrel"/>
</dbReference>
<accession>A0ABS1W0Y6</accession>